<evidence type="ECO:0000256" key="2">
    <source>
        <dbReference type="ARBA" id="ARBA00005528"/>
    </source>
</evidence>
<dbReference type="EMBL" id="QUBQ01000001">
    <property type="protein sequence ID" value="REK77420.1"/>
    <property type="molecule type" value="Genomic_DNA"/>
</dbReference>
<evidence type="ECO:0000256" key="5">
    <source>
        <dbReference type="ARBA" id="ARBA00022490"/>
    </source>
</evidence>
<dbReference type="InterPro" id="IPR046887">
    <property type="entry name" value="RsmE_PUA-like"/>
</dbReference>
<evidence type="ECO:0000256" key="8">
    <source>
        <dbReference type="ARBA" id="ARBA00022679"/>
    </source>
</evidence>
<dbReference type="InterPro" id="IPR046886">
    <property type="entry name" value="RsmE_MTase_dom"/>
</dbReference>
<dbReference type="Gene3D" id="3.40.1280.10">
    <property type="match status" value="1"/>
</dbReference>
<keyword evidence="5 12" id="KW-0963">Cytoplasm</keyword>
<dbReference type="PANTHER" id="PTHR30027:SF3">
    <property type="entry name" value="16S RRNA (URACIL(1498)-N(3))-METHYLTRANSFERASE"/>
    <property type="match status" value="1"/>
</dbReference>
<organism evidence="15 16">
    <name type="scientific">Paenibacillus paeoniae</name>
    <dbReference type="NCBI Taxonomy" id="2292705"/>
    <lineage>
        <taxon>Bacteria</taxon>
        <taxon>Bacillati</taxon>
        <taxon>Bacillota</taxon>
        <taxon>Bacilli</taxon>
        <taxon>Bacillales</taxon>
        <taxon>Paenibacillaceae</taxon>
        <taxon>Paenibacillus</taxon>
    </lineage>
</organism>
<dbReference type="Pfam" id="PF04452">
    <property type="entry name" value="Methyltrans_RNA"/>
    <property type="match status" value="1"/>
</dbReference>
<keyword evidence="8 12" id="KW-0808">Transferase</keyword>
<sequence>MQRYFVAPDQFRDGVITITGEDAHHAARVMRMKADDQLIASDGAGRSALAVVREVSAQEVKADVLELLDADSEPAWRVTIAQSLPKGDKMELVIQKGTEIGVTAFLPFESERMVVQYDAKKEAKRLERWSKIAKEAAEQSHRHRIPSIHSLASWKRLLAVIPDYDLALFCYEREGDRAHGLGIGDVVRGWKKEHGIEADSASDVQPNILLIVGSEGGFTEREAQEAQTAGARLAGLGKRILRTETAGLVGLTCLLYESGEMGGA</sequence>
<evidence type="ECO:0000259" key="14">
    <source>
        <dbReference type="Pfam" id="PF20260"/>
    </source>
</evidence>
<dbReference type="InterPro" id="IPR029026">
    <property type="entry name" value="tRNA_m1G_MTases_N"/>
</dbReference>
<evidence type="ECO:0000256" key="7">
    <source>
        <dbReference type="ARBA" id="ARBA00022603"/>
    </source>
</evidence>
<dbReference type="PANTHER" id="PTHR30027">
    <property type="entry name" value="RIBOSOMAL RNA SMALL SUBUNIT METHYLTRANSFERASE E"/>
    <property type="match status" value="1"/>
</dbReference>
<dbReference type="OrthoDB" id="9815641at2"/>
<proteinExistence type="inferred from homology"/>
<dbReference type="InterPro" id="IPR006700">
    <property type="entry name" value="RsmE"/>
</dbReference>
<comment type="caution">
    <text evidence="15">The sequence shown here is derived from an EMBL/GenBank/DDBJ whole genome shotgun (WGS) entry which is preliminary data.</text>
</comment>
<feature type="domain" description="Ribosomal RNA small subunit methyltransferase E methyltransferase" evidence="13">
    <location>
        <begin position="74"/>
        <end position="252"/>
    </location>
</feature>
<dbReference type="Gene3D" id="2.40.240.20">
    <property type="entry name" value="Hypothetical PUA domain-like, domain 1"/>
    <property type="match status" value="1"/>
</dbReference>
<accession>A0A371PMJ0</accession>
<dbReference type="GO" id="GO:0070475">
    <property type="term" value="P:rRNA base methylation"/>
    <property type="evidence" value="ECO:0007669"/>
    <property type="project" value="TreeGrafter"/>
</dbReference>
<protein>
    <recommendedName>
        <fullName evidence="4 12">Ribosomal RNA small subunit methyltransferase E</fullName>
        <ecNumber evidence="3 12">2.1.1.193</ecNumber>
    </recommendedName>
</protein>
<dbReference type="InterPro" id="IPR029028">
    <property type="entry name" value="Alpha/beta_knot_MTases"/>
</dbReference>
<evidence type="ECO:0000313" key="15">
    <source>
        <dbReference type="EMBL" id="REK77420.1"/>
    </source>
</evidence>
<evidence type="ECO:0000256" key="6">
    <source>
        <dbReference type="ARBA" id="ARBA00022552"/>
    </source>
</evidence>
<comment type="function">
    <text evidence="10 12">Specifically methylates the N3 position of the uracil ring of uridine 1498 (m3U1498) in 16S rRNA. Acts on the fully assembled 30S ribosomal subunit.</text>
</comment>
<feature type="domain" description="Ribosomal RNA small subunit methyltransferase E PUA-like" evidence="14">
    <location>
        <begin position="18"/>
        <end position="64"/>
    </location>
</feature>
<dbReference type="InterPro" id="IPR015947">
    <property type="entry name" value="PUA-like_sf"/>
</dbReference>
<evidence type="ECO:0000259" key="13">
    <source>
        <dbReference type="Pfam" id="PF04452"/>
    </source>
</evidence>
<name>A0A371PMJ0_9BACL</name>
<dbReference type="SUPFAM" id="SSF88697">
    <property type="entry name" value="PUA domain-like"/>
    <property type="match status" value="1"/>
</dbReference>
<dbReference type="CDD" id="cd18084">
    <property type="entry name" value="RsmE-like"/>
    <property type="match status" value="1"/>
</dbReference>
<dbReference type="EC" id="2.1.1.193" evidence="3 12"/>
<comment type="catalytic activity">
    <reaction evidence="11 12">
        <text>uridine(1498) in 16S rRNA + S-adenosyl-L-methionine = N(3)-methyluridine(1498) in 16S rRNA + S-adenosyl-L-homocysteine + H(+)</text>
        <dbReference type="Rhea" id="RHEA:42920"/>
        <dbReference type="Rhea" id="RHEA-COMP:10283"/>
        <dbReference type="Rhea" id="RHEA-COMP:10284"/>
        <dbReference type="ChEBI" id="CHEBI:15378"/>
        <dbReference type="ChEBI" id="CHEBI:57856"/>
        <dbReference type="ChEBI" id="CHEBI:59789"/>
        <dbReference type="ChEBI" id="CHEBI:65315"/>
        <dbReference type="ChEBI" id="CHEBI:74502"/>
        <dbReference type="EC" id="2.1.1.193"/>
    </reaction>
</comment>
<keyword evidence="16" id="KW-1185">Reference proteome</keyword>
<evidence type="ECO:0000256" key="3">
    <source>
        <dbReference type="ARBA" id="ARBA00012328"/>
    </source>
</evidence>
<keyword evidence="9 12" id="KW-0949">S-adenosyl-L-methionine</keyword>
<evidence type="ECO:0000256" key="12">
    <source>
        <dbReference type="PIRNR" id="PIRNR015601"/>
    </source>
</evidence>
<dbReference type="GO" id="GO:0070042">
    <property type="term" value="F:rRNA (uridine-N3-)-methyltransferase activity"/>
    <property type="evidence" value="ECO:0007669"/>
    <property type="project" value="TreeGrafter"/>
</dbReference>
<keyword evidence="6 12" id="KW-0698">rRNA processing</keyword>
<evidence type="ECO:0000256" key="11">
    <source>
        <dbReference type="ARBA" id="ARBA00047944"/>
    </source>
</evidence>
<gene>
    <name evidence="15" type="ORF">DX130_10605</name>
</gene>
<comment type="similarity">
    <text evidence="2 12">Belongs to the RNA methyltransferase RsmE family.</text>
</comment>
<evidence type="ECO:0000256" key="10">
    <source>
        <dbReference type="ARBA" id="ARBA00025699"/>
    </source>
</evidence>
<reference evidence="15 16" key="1">
    <citation type="submission" date="2018-08" db="EMBL/GenBank/DDBJ databases">
        <title>Paenibacillus sp. M4BSY-1, whole genome shotgun sequence.</title>
        <authorList>
            <person name="Tuo L."/>
        </authorList>
    </citation>
    <scope>NUCLEOTIDE SEQUENCE [LARGE SCALE GENOMIC DNA]</scope>
    <source>
        <strain evidence="15 16">M4BSY-1</strain>
    </source>
</reference>
<dbReference type="GO" id="GO:0005737">
    <property type="term" value="C:cytoplasm"/>
    <property type="evidence" value="ECO:0007669"/>
    <property type="project" value="UniProtKB-SubCell"/>
</dbReference>
<evidence type="ECO:0000256" key="1">
    <source>
        <dbReference type="ARBA" id="ARBA00004496"/>
    </source>
</evidence>
<dbReference type="RefSeq" id="WP_116045015.1">
    <property type="nucleotide sequence ID" value="NZ_QUBQ01000001.1"/>
</dbReference>
<evidence type="ECO:0000256" key="4">
    <source>
        <dbReference type="ARBA" id="ARBA00013673"/>
    </source>
</evidence>
<dbReference type="NCBIfam" id="TIGR00046">
    <property type="entry name" value="RsmE family RNA methyltransferase"/>
    <property type="match status" value="1"/>
</dbReference>
<dbReference type="Pfam" id="PF20260">
    <property type="entry name" value="PUA_4"/>
    <property type="match status" value="1"/>
</dbReference>
<evidence type="ECO:0000313" key="16">
    <source>
        <dbReference type="Proteomes" id="UP000261905"/>
    </source>
</evidence>
<dbReference type="Proteomes" id="UP000261905">
    <property type="component" value="Unassembled WGS sequence"/>
</dbReference>
<dbReference type="SUPFAM" id="SSF75217">
    <property type="entry name" value="alpha/beta knot"/>
    <property type="match status" value="1"/>
</dbReference>
<keyword evidence="7 12" id="KW-0489">Methyltransferase</keyword>
<comment type="subcellular location">
    <subcellularLocation>
        <location evidence="1 12">Cytoplasm</location>
    </subcellularLocation>
</comment>
<evidence type="ECO:0000256" key="9">
    <source>
        <dbReference type="ARBA" id="ARBA00022691"/>
    </source>
</evidence>
<dbReference type="PIRSF" id="PIRSF015601">
    <property type="entry name" value="MTase_slr0722"/>
    <property type="match status" value="1"/>
</dbReference>
<dbReference type="AlphaFoldDB" id="A0A371PMJ0"/>